<feature type="domain" description="Peptidase M13 N-terminal" evidence="4">
    <location>
        <begin position="172"/>
        <end position="373"/>
    </location>
</feature>
<dbReference type="PANTHER" id="PTHR11733">
    <property type="entry name" value="ZINC METALLOPROTEASE FAMILY M13 NEPRILYSIN-RELATED"/>
    <property type="match status" value="1"/>
</dbReference>
<dbReference type="GO" id="GO:0004222">
    <property type="term" value="F:metalloendopeptidase activity"/>
    <property type="evidence" value="ECO:0007669"/>
    <property type="project" value="InterPro"/>
</dbReference>
<evidence type="ECO:0000256" key="3">
    <source>
        <dbReference type="SAM" id="Phobius"/>
    </source>
</evidence>
<keyword evidence="3" id="KW-1133">Transmembrane helix</keyword>
<dbReference type="Proteomes" id="UP001321473">
    <property type="component" value="Unassembled WGS sequence"/>
</dbReference>
<protein>
    <recommendedName>
        <fullName evidence="4">Peptidase M13 N-terminal domain-containing protein</fullName>
    </recommendedName>
</protein>
<dbReference type="InterPro" id="IPR042089">
    <property type="entry name" value="Peptidase_M13_dom_2"/>
</dbReference>
<evidence type="ECO:0000313" key="6">
    <source>
        <dbReference type="Proteomes" id="UP001321473"/>
    </source>
</evidence>
<keyword evidence="6" id="KW-1185">Reference proteome</keyword>
<evidence type="ECO:0000256" key="1">
    <source>
        <dbReference type="ARBA" id="ARBA00007357"/>
    </source>
</evidence>
<feature type="compositionally biased region" description="Basic and acidic residues" evidence="2">
    <location>
        <begin position="1"/>
        <end position="12"/>
    </location>
</feature>
<accession>A0AAQ4DLU3</accession>
<dbReference type="InterPro" id="IPR008753">
    <property type="entry name" value="Peptidase_M13_N"/>
</dbReference>
<proteinExistence type="inferred from homology"/>
<dbReference type="Gene3D" id="1.10.1380.10">
    <property type="entry name" value="Neutral endopeptidase , domain2"/>
    <property type="match status" value="1"/>
</dbReference>
<dbReference type="EMBL" id="JARKHS020029315">
    <property type="protein sequence ID" value="KAK8763433.1"/>
    <property type="molecule type" value="Genomic_DNA"/>
</dbReference>
<evidence type="ECO:0000313" key="5">
    <source>
        <dbReference type="EMBL" id="KAK8763433.1"/>
    </source>
</evidence>
<evidence type="ECO:0000259" key="4">
    <source>
        <dbReference type="Pfam" id="PF05649"/>
    </source>
</evidence>
<dbReference type="InterPro" id="IPR000718">
    <property type="entry name" value="Peptidase_M13"/>
</dbReference>
<reference evidence="5 6" key="1">
    <citation type="journal article" date="2023" name="Arcadia Sci">
        <title>De novo assembly of a long-read Amblyomma americanum tick genome.</title>
        <authorList>
            <person name="Chou S."/>
            <person name="Poskanzer K.E."/>
            <person name="Rollins M."/>
            <person name="Thuy-Boun P.S."/>
        </authorList>
    </citation>
    <scope>NUCLEOTIDE SEQUENCE [LARGE SCALE GENOMIC DNA]</scope>
    <source>
        <strain evidence="5">F_SG_1</strain>
        <tissue evidence="5">Salivary glands</tissue>
    </source>
</reference>
<dbReference type="PANTHER" id="PTHR11733:SF241">
    <property type="entry name" value="GH26575P-RELATED"/>
    <property type="match status" value="1"/>
</dbReference>
<organism evidence="5 6">
    <name type="scientific">Amblyomma americanum</name>
    <name type="common">Lone star tick</name>
    <dbReference type="NCBI Taxonomy" id="6943"/>
    <lineage>
        <taxon>Eukaryota</taxon>
        <taxon>Metazoa</taxon>
        <taxon>Ecdysozoa</taxon>
        <taxon>Arthropoda</taxon>
        <taxon>Chelicerata</taxon>
        <taxon>Arachnida</taxon>
        <taxon>Acari</taxon>
        <taxon>Parasitiformes</taxon>
        <taxon>Ixodida</taxon>
        <taxon>Ixodoidea</taxon>
        <taxon>Ixodidae</taxon>
        <taxon>Amblyomminae</taxon>
        <taxon>Amblyomma</taxon>
    </lineage>
</organism>
<dbReference type="SUPFAM" id="SSF55486">
    <property type="entry name" value="Metalloproteases ('zincins'), catalytic domain"/>
    <property type="match status" value="1"/>
</dbReference>
<dbReference type="Pfam" id="PF05649">
    <property type="entry name" value="Peptidase_M13_N"/>
    <property type="match status" value="1"/>
</dbReference>
<name>A0AAQ4DLU3_AMBAM</name>
<dbReference type="Gene3D" id="3.40.390.10">
    <property type="entry name" value="Collagenase (Catalytic Domain)"/>
    <property type="match status" value="1"/>
</dbReference>
<sequence length="382" mass="43699">MAGRRGPRDRSQRRSPRRSQDRSAAVRRSSTSPRRHPRSAEEHRGRGRRRRSSSKSQSSSHSSSRSGRGRRLAATGAIWLLAATLTVVGGVGIGTLAVGYADFFQRVATPAAPSARSYHLARRQDADGAYMDSPGFIKNKGADSEPVETCDSDVCLWEGRNLFEKFNESVNPCNDFYGYVCGSTSWYRADQRIDTRPYRVHSPGQLMYDLADLQRRLYRLRRDRYRDQPTLFSNQLLFFLSNCTQPEKNESVWVTLKTIFEQNLLEGWPFKKDPKVLRISDTAMVLDKFIGLFAFVKVTLRKDFEEDDYEVHLEAPELLLKRHQLVFPNESVADYAKRVERLMSTFTDASMVKAAEDIVQLEQRLLQIKVPNIDHISLSLLE</sequence>
<feature type="region of interest" description="Disordered" evidence="2">
    <location>
        <begin position="1"/>
        <end position="69"/>
    </location>
</feature>
<feature type="transmembrane region" description="Helical" evidence="3">
    <location>
        <begin position="72"/>
        <end position="100"/>
    </location>
</feature>
<gene>
    <name evidence="5" type="ORF">V5799_033961</name>
</gene>
<keyword evidence="3" id="KW-0472">Membrane</keyword>
<feature type="compositionally biased region" description="Low complexity" evidence="2">
    <location>
        <begin position="54"/>
        <end position="66"/>
    </location>
</feature>
<keyword evidence="3" id="KW-0812">Transmembrane</keyword>
<comment type="similarity">
    <text evidence="1">Belongs to the peptidase M13 family.</text>
</comment>
<comment type="caution">
    <text evidence="5">The sequence shown here is derived from an EMBL/GenBank/DDBJ whole genome shotgun (WGS) entry which is preliminary data.</text>
</comment>
<dbReference type="AlphaFoldDB" id="A0AAQ4DLU3"/>
<dbReference type="PROSITE" id="PS51885">
    <property type="entry name" value="NEPRILYSIN"/>
    <property type="match status" value="1"/>
</dbReference>
<evidence type="ECO:0000256" key="2">
    <source>
        <dbReference type="SAM" id="MobiDB-lite"/>
    </source>
</evidence>
<dbReference type="InterPro" id="IPR024079">
    <property type="entry name" value="MetalloPept_cat_dom_sf"/>
</dbReference>
<dbReference type="GO" id="GO:0005886">
    <property type="term" value="C:plasma membrane"/>
    <property type="evidence" value="ECO:0007669"/>
    <property type="project" value="TreeGrafter"/>
</dbReference>
<dbReference type="GO" id="GO:0016485">
    <property type="term" value="P:protein processing"/>
    <property type="evidence" value="ECO:0007669"/>
    <property type="project" value="TreeGrafter"/>
</dbReference>